<dbReference type="EMBL" id="BORJ01000001">
    <property type="protein sequence ID" value="GIN94904.1"/>
    <property type="molecule type" value="Genomic_DNA"/>
</dbReference>
<keyword evidence="2" id="KW-1185">Reference proteome</keyword>
<organism evidence="1 2">
    <name type="scientific">Siminovitchia terrae</name>
    <name type="common">Bacillus terrae</name>
    <dbReference type="NCBI Taxonomy" id="1914933"/>
    <lineage>
        <taxon>Bacteria</taxon>
        <taxon>Bacillati</taxon>
        <taxon>Bacillota</taxon>
        <taxon>Bacilli</taxon>
        <taxon>Bacillales</taxon>
        <taxon>Bacillaceae</taxon>
        <taxon>Siminovitchia</taxon>
    </lineage>
</organism>
<accession>A0ABQ4KTD0</accession>
<evidence type="ECO:0008006" key="3">
    <source>
        <dbReference type="Google" id="ProtNLM"/>
    </source>
</evidence>
<protein>
    <recommendedName>
        <fullName evidence="3">Transcriptional regulator</fullName>
    </recommendedName>
</protein>
<name>A0ABQ4KTD0_SIMTE</name>
<reference evidence="1 2" key="1">
    <citation type="submission" date="2021-03" db="EMBL/GenBank/DDBJ databases">
        <title>Antimicrobial resistance genes in bacteria isolated from Japanese honey, and their potential for conferring macrolide and lincosamide resistance in the American foulbrood pathogen Paenibacillus larvae.</title>
        <authorList>
            <person name="Okamoto M."/>
            <person name="Kumagai M."/>
            <person name="Kanamori H."/>
            <person name="Takamatsu D."/>
        </authorList>
    </citation>
    <scope>NUCLEOTIDE SEQUENCE [LARGE SCALE GENOMIC DNA]</scope>
    <source>
        <strain evidence="1 2">J6TS1</strain>
    </source>
</reference>
<comment type="caution">
    <text evidence="1">The sequence shown here is derived from an EMBL/GenBank/DDBJ whole genome shotgun (WGS) entry which is preliminary data.</text>
</comment>
<dbReference type="Proteomes" id="UP000680670">
    <property type="component" value="Unassembled WGS sequence"/>
</dbReference>
<dbReference type="Pfam" id="PF11132">
    <property type="entry name" value="SplA"/>
    <property type="match status" value="1"/>
</dbReference>
<dbReference type="RefSeq" id="WP_244861959.1">
    <property type="nucleotide sequence ID" value="NZ_BORI01000006.1"/>
</dbReference>
<sequence length="91" mass="10277">MKSGEIMDANQTFTPGEIVYIIIRNPHAQDVANIQQAAVVQNPDKPNELALFIHETYFPLTDELAVFKSEMEAEQLFHEAFSPSEDGDYYG</sequence>
<proteinExistence type="predicted"/>
<gene>
    <name evidence="1" type="ORF">J6TS1_07740</name>
</gene>
<evidence type="ECO:0000313" key="2">
    <source>
        <dbReference type="Proteomes" id="UP000680670"/>
    </source>
</evidence>
<evidence type="ECO:0000313" key="1">
    <source>
        <dbReference type="EMBL" id="GIN94904.1"/>
    </source>
</evidence>
<dbReference type="InterPro" id="IPR022608">
    <property type="entry name" value="Tscrpt_reg_SplA"/>
</dbReference>